<dbReference type="GO" id="GO:0005452">
    <property type="term" value="F:solute:inorganic anion antiporter activity"/>
    <property type="evidence" value="ECO:0007669"/>
    <property type="project" value="InterPro"/>
</dbReference>
<feature type="transmembrane region" description="Helical" evidence="9">
    <location>
        <begin position="366"/>
        <end position="383"/>
    </location>
</feature>
<evidence type="ECO:0000313" key="12">
    <source>
        <dbReference type="EMBL" id="CAD7626283.1"/>
    </source>
</evidence>
<feature type="transmembrane region" description="Helical" evidence="9">
    <location>
        <begin position="198"/>
        <end position="218"/>
    </location>
</feature>
<dbReference type="GO" id="GO:0006820">
    <property type="term" value="P:monoatomic anion transport"/>
    <property type="evidence" value="ECO:0007669"/>
    <property type="project" value="InterPro"/>
</dbReference>
<dbReference type="FunFam" id="1.10.287.570:FF:000002">
    <property type="entry name" value="Solute carrier family 4 member 11"/>
    <property type="match status" value="1"/>
</dbReference>
<dbReference type="InterPro" id="IPR016152">
    <property type="entry name" value="PTrfase/Anion_transptr"/>
</dbReference>
<evidence type="ECO:0000313" key="13">
    <source>
        <dbReference type="Proteomes" id="UP000759131"/>
    </source>
</evidence>
<dbReference type="EMBL" id="OC858295">
    <property type="protein sequence ID" value="CAD7626283.1"/>
    <property type="molecule type" value="Genomic_DNA"/>
</dbReference>
<dbReference type="PANTHER" id="PTHR11453">
    <property type="entry name" value="ANION EXCHANGE PROTEIN"/>
    <property type="match status" value="1"/>
</dbReference>
<feature type="transmembrane region" description="Helical" evidence="9">
    <location>
        <begin position="238"/>
        <end position="258"/>
    </location>
</feature>
<protein>
    <recommendedName>
        <fullName evidence="14">Sodium bicarbonate transporter-like protein 11</fullName>
    </recommendedName>
</protein>
<comment type="similarity">
    <text evidence="2">Belongs to the anion exchanger (TC 2.A.31) family.</text>
</comment>
<dbReference type="AlphaFoldDB" id="A0A7R9KNV3"/>
<gene>
    <name evidence="12" type="ORF">OSB1V03_LOCUS6716</name>
</gene>
<dbReference type="GO" id="GO:0016323">
    <property type="term" value="C:basolateral plasma membrane"/>
    <property type="evidence" value="ECO:0007669"/>
    <property type="project" value="TreeGrafter"/>
</dbReference>
<dbReference type="OrthoDB" id="1735926at2759"/>
<name>A0A7R9KNV3_9ACAR</name>
<dbReference type="Gene3D" id="3.40.930.10">
    <property type="entry name" value="Mannitol-specific EII, Chain A"/>
    <property type="match status" value="1"/>
</dbReference>
<evidence type="ECO:0000256" key="4">
    <source>
        <dbReference type="ARBA" id="ARBA00022475"/>
    </source>
</evidence>
<evidence type="ECO:0000256" key="3">
    <source>
        <dbReference type="ARBA" id="ARBA00022448"/>
    </source>
</evidence>
<dbReference type="InterPro" id="IPR002178">
    <property type="entry name" value="PTS_EIIA_type-2_dom"/>
</dbReference>
<feature type="domain" description="PTS EIIA type-2" evidence="10">
    <location>
        <begin position="47"/>
        <end position="135"/>
    </location>
</feature>
<dbReference type="InterPro" id="IPR011531">
    <property type="entry name" value="HCO3_transpt-like_TM_dom"/>
</dbReference>
<feature type="transmembrane region" description="Helical" evidence="9">
    <location>
        <begin position="503"/>
        <end position="524"/>
    </location>
</feature>
<dbReference type="PANTHER" id="PTHR11453:SF127">
    <property type="entry name" value="SOLUTE CARRIER FAMILY 4 MEMBER 11"/>
    <property type="match status" value="1"/>
</dbReference>
<evidence type="ECO:0000259" key="10">
    <source>
        <dbReference type="Pfam" id="PF00359"/>
    </source>
</evidence>
<proteinExistence type="inferred from homology"/>
<evidence type="ECO:0008006" key="14">
    <source>
        <dbReference type="Google" id="ProtNLM"/>
    </source>
</evidence>
<evidence type="ECO:0000256" key="1">
    <source>
        <dbReference type="ARBA" id="ARBA00004651"/>
    </source>
</evidence>
<feature type="transmembrane region" description="Helical" evidence="9">
    <location>
        <begin position="278"/>
        <end position="299"/>
    </location>
</feature>
<keyword evidence="13" id="KW-1185">Reference proteome</keyword>
<sequence length="698" mass="79439">MHLITDKESVDNINDAKEALFAEGNQLLKNTIQGIYLSSDEHYEYNQSWLCTHCSVPSLSKRRVCIARLTHPTNLGITSHDITFVIVVLTPVNEKETKNAKELSRTFATIFADLNFRQKLMNATNKQQFIELIEKRAHYLSENAFLKTDFVRQFSEKEPKLGFTFGKGIVENLRRRTQYYWSDYVDGFTGPKTIHKTLSATISLYFACILPCIAFGVLDDKNTDGKIDTRRALVGQTIGGFVFALFGGQPLVLIMTTAPLCLYTKVVYDISGDFGVDFYDMFACVGLWNALFVVLYALFDVSVLMRWCTRSTEEIFSLFIFFAFSVDAIKDCVKNFNAHYCVSECNITPNNEAMNSTRECAQQNSVLFLFLMLATVWLALFLYNFNKTPYLNGNKREMLTDYALPLAVITFSFVGSFLFSDIKALIHLLYPLFCHHNYTTITAEPFKFSAGFEFERPSFRSLTVGSVFVSMVLGFALSLLFYMDQNISAAMVNNPNNKLKKGSAYHWDLMVVGILNAFLSVMGFPWMHGILPHSPLHARSLADVERRSHEGCVRDVVINARETRVTGLAIHALIGLSLLLIPHPLDYIPTSVLNGLFLYCAIASLRENSFFDRILLFITEQSSYPPNHYVRRCPQRKIHIFTFVQLIQLAVLCFFGFAPWAYVQMAFPIIIAILIPIRSKIMPLFLENKYIDAIDGYH</sequence>
<dbReference type="PRINTS" id="PR01231">
    <property type="entry name" value="HCO3TRNSPORT"/>
</dbReference>
<dbReference type="EMBL" id="CAJPIZ010003720">
    <property type="protein sequence ID" value="CAG2106713.1"/>
    <property type="molecule type" value="Genomic_DNA"/>
</dbReference>
<dbReference type="GO" id="GO:0050801">
    <property type="term" value="P:monoatomic ion homeostasis"/>
    <property type="evidence" value="ECO:0007669"/>
    <property type="project" value="TreeGrafter"/>
</dbReference>
<evidence type="ECO:0000259" key="11">
    <source>
        <dbReference type="Pfam" id="PF00955"/>
    </source>
</evidence>
<accession>A0A7R9KNV3</accession>
<evidence type="ECO:0000256" key="5">
    <source>
        <dbReference type="ARBA" id="ARBA00022692"/>
    </source>
</evidence>
<evidence type="ECO:0000256" key="9">
    <source>
        <dbReference type="SAM" id="Phobius"/>
    </source>
</evidence>
<keyword evidence="4" id="KW-1003">Cell membrane</keyword>
<dbReference type="InterPro" id="IPR003020">
    <property type="entry name" value="HCO3_transpt_euk"/>
</dbReference>
<feature type="transmembrane region" description="Helical" evidence="9">
    <location>
        <begin position="403"/>
        <end position="420"/>
    </location>
</feature>
<feature type="transmembrane region" description="Helical" evidence="9">
    <location>
        <begin position="638"/>
        <end position="657"/>
    </location>
</feature>
<evidence type="ECO:0000256" key="6">
    <source>
        <dbReference type="ARBA" id="ARBA00022989"/>
    </source>
</evidence>
<keyword evidence="6 9" id="KW-1133">Transmembrane helix</keyword>
<organism evidence="12">
    <name type="scientific">Medioppia subpectinata</name>
    <dbReference type="NCBI Taxonomy" id="1979941"/>
    <lineage>
        <taxon>Eukaryota</taxon>
        <taxon>Metazoa</taxon>
        <taxon>Ecdysozoa</taxon>
        <taxon>Arthropoda</taxon>
        <taxon>Chelicerata</taxon>
        <taxon>Arachnida</taxon>
        <taxon>Acari</taxon>
        <taxon>Acariformes</taxon>
        <taxon>Sarcoptiformes</taxon>
        <taxon>Oribatida</taxon>
        <taxon>Brachypylina</taxon>
        <taxon>Oppioidea</taxon>
        <taxon>Oppiidae</taxon>
        <taxon>Medioppia</taxon>
    </lineage>
</organism>
<feature type="transmembrane region" description="Helical" evidence="9">
    <location>
        <begin position="663"/>
        <end position="681"/>
    </location>
</feature>
<evidence type="ECO:0000256" key="2">
    <source>
        <dbReference type="ARBA" id="ARBA00010993"/>
    </source>
</evidence>
<keyword evidence="8 9" id="KW-0472">Membrane</keyword>
<evidence type="ECO:0000256" key="8">
    <source>
        <dbReference type="ARBA" id="ARBA00023136"/>
    </source>
</evidence>
<dbReference type="Gene3D" id="1.10.287.570">
    <property type="entry name" value="Helical hairpin bin"/>
    <property type="match status" value="1"/>
</dbReference>
<feature type="transmembrane region" description="Helical" evidence="9">
    <location>
        <begin position="462"/>
        <end position="483"/>
    </location>
</feature>
<comment type="subcellular location">
    <subcellularLocation>
        <location evidence="1">Cell membrane</location>
        <topology evidence="1">Multi-pass membrane protein</topology>
    </subcellularLocation>
</comment>
<dbReference type="Pfam" id="PF00955">
    <property type="entry name" value="HCO3_cotransp"/>
    <property type="match status" value="1"/>
</dbReference>
<dbReference type="SUPFAM" id="SSF55804">
    <property type="entry name" value="Phoshotransferase/anion transport protein"/>
    <property type="match status" value="1"/>
</dbReference>
<keyword evidence="7" id="KW-0406">Ion transport</keyword>
<keyword evidence="5 9" id="KW-0812">Transmembrane</keyword>
<dbReference type="Proteomes" id="UP000759131">
    <property type="component" value="Unassembled WGS sequence"/>
</dbReference>
<reference evidence="12" key="1">
    <citation type="submission" date="2020-11" db="EMBL/GenBank/DDBJ databases">
        <authorList>
            <person name="Tran Van P."/>
        </authorList>
    </citation>
    <scope>NUCLEOTIDE SEQUENCE</scope>
</reference>
<evidence type="ECO:0000256" key="7">
    <source>
        <dbReference type="ARBA" id="ARBA00023065"/>
    </source>
</evidence>
<dbReference type="Pfam" id="PF00359">
    <property type="entry name" value="PTS_EIIA_2"/>
    <property type="match status" value="1"/>
</dbReference>
<keyword evidence="3" id="KW-0813">Transport</keyword>
<feature type="domain" description="Bicarbonate transporter-like transmembrane" evidence="11">
    <location>
        <begin position="348"/>
        <end position="696"/>
    </location>
</feature>